<sequence>MGHDYHWFLWRKFKERMRLTYGNPGAPESKDQLWLCRLLIVCALGETFANCQAPAIHLGSSPHPDAVQGARTQSAPPPPGTAFFEQALVLLKMSYEEPTVEYIETLNLATYYSYSLNRKKAAYMYAGMSARLCNLLRLNQPPPQSSGSNSDHEHQKRVCWTSYCLDKMASSELGLMPSFQPGQVKLEYPSNNPISPEDAGQFHEAEFLCARIQITLLKAEADVFIDMWQSIRDDISHVERQVQAILAKLHCWLVELPRQMSFDCESGIPEAMARMPTMRSLASLYLRWYQCFILLLRPLFLKRITHILSDEVSLASEKNLLDFSNRCLASARTNLCILLGLWRQEQIAVLTSPLRKAKFGFWDSLHLFSSLTILSLAMTANRRHPGSFEERITDLDNYSTARGLLRELVQAGNLTSKGHDRMLTDVEGLADTLGTNPTDGFEPPMEPWGTDAWIEQMLTLDPASIIFNSLEQNEV</sequence>
<protein>
    <submittedName>
        <fullName evidence="5">Proline utilization trans-activator</fullName>
    </submittedName>
</protein>
<dbReference type="InterPro" id="IPR051127">
    <property type="entry name" value="Fungal_SecMet_Regulators"/>
</dbReference>
<evidence type="ECO:0000259" key="4">
    <source>
        <dbReference type="SMART" id="SM00906"/>
    </source>
</evidence>
<comment type="caution">
    <text evidence="5">The sequence shown here is derived from an EMBL/GenBank/DDBJ whole genome shotgun (WGS) entry which is preliminary data.</text>
</comment>
<dbReference type="GO" id="GO:0006351">
    <property type="term" value="P:DNA-templated transcription"/>
    <property type="evidence" value="ECO:0007669"/>
    <property type="project" value="InterPro"/>
</dbReference>
<keyword evidence="1" id="KW-0805">Transcription regulation</keyword>
<proteinExistence type="predicted"/>
<gene>
    <name evidence="5" type="primary">PUT3</name>
    <name evidence="5" type="ORF">O9K51_06927</name>
</gene>
<organism evidence="5 6">
    <name type="scientific">Purpureocillium lavendulum</name>
    <dbReference type="NCBI Taxonomy" id="1247861"/>
    <lineage>
        <taxon>Eukaryota</taxon>
        <taxon>Fungi</taxon>
        <taxon>Dikarya</taxon>
        <taxon>Ascomycota</taxon>
        <taxon>Pezizomycotina</taxon>
        <taxon>Sordariomycetes</taxon>
        <taxon>Hypocreomycetidae</taxon>
        <taxon>Hypocreales</taxon>
        <taxon>Ophiocordycipitaceae</taxon>
        <taxon>Purpureocillium</taxon>
    </lineage>
</organism>
<evidence type="ECO:0000313" key="6">
    <source>
        <dbReference type="Proteomes" id="UP001163105"/>
    </source>
</evidence>
<reference evidence="5" key="1">
    <citation type="submission" date="2023-01" db="EMBL/GenBank/DDBJ databases">
        <title>The growth and conidiation of Purpureocillium lavendulum are regulated by nitrogen source and histone H3K14 acetylation.</title>
        <authorList>
            <person name="Tang P."/>
            <person name="Han J."/>
            <person name="Zhang C."/>
            <person name="Tang P."/>
            <person name="Qi F."/>
            <person name="Zhang K."/>
            <person name="Liang L."/>
        </authorList>
    </citation>
    <scope>NUCLEOTIDE SEQUENCE</scope>
    <source>
        <strain evidence="5">YMF1.00683</strain>
    </source>
</reference>
<evidence type="ECO:0000256" key="2">
    <source>
        <dbReference type="ARBA" id="ARBA00023163"/>
    </source>
</evidence>
<dbReference type="Proteomes" id="UP001163105">
    <property type="component" value="Unassembled WGS sequence"/>
</dbReference>
<dbReference type="EMBL" id="JAQHRD010000005">
    <property type="protein sequence ID" value="KAJ6441132.1"/>
    <property type="molecule type" value="Genomic_DNA"/>
</dbReference>
<keyword evidence="6" id="KW-1185">Reference proteome</keyword>
<dbReference type="SMART" id="SM00906">
    <property type="entry name" value="Fungal_trans"/>
    <property type="match status" value="1"/>
</dbReference>
<dbReference type="PANTHER" id="PTHR47424">
    <property type="entry name" value="REGULATORY PROTEIN GAL4"/>
    <property type="match status" value="1"/>
</dbReference>
<dbReference type="InterPro" id="IPR007219">
    <property type="entry name" value="XnlR_reg_dom"/>
</dbReference>
<feature type="domain" description="Xylanolytic transcriptional activator regulatory" evidence="4">
    <location>
        <begin position="122"/>
        <end position="195"/>
    </location>
</feature>
<evidence type="ECO:0000256" key="1">
    <source>
        <dbReference type="ARBA" id="ARBA00023015"/>
    </source>
</evidence>
<dbReference type="GO" id="GO:0003677">
    <property type="term" value="F:DNA binding"/>
    <property type="evidence" value="ECO:0007669"/>
    <property type="project" value="InterPro"/>
</dbReference>
<accession>A0AB34FPK2</accession>
<keyword evidence="2" id="KW-0804">Transcription</keyword>
<dbReference type="CDD" id="cd12148">
    <property type="entry name" value="fungal_TF_MHR"/>
    <property type="match status" value="1"/>
</dbReference>
<dbReference type="PANTHER" id="PTHR47424:SF6">
    <property type="entry name" value="PROLINE UTILIZATION TRANS-ACTIVATOR"/>
    <property type="match status" value="1"/>
</dbReference>
<dbReference type="AlphaFoldDB" id="A0AB34FPK2"/>
<evidence type="ECO:0000256" key="3">
    <source>
        <dbReference type="ARBA" id="ARBA00023242"/>
    </source>
</evidence>
<dbReference type="GO" id="GO:0008270">
    <property type="term" value="F:zinc ion binding"/>
    <property type="evidence" value="ECO:0007669"/>
    <property type="project" value="InterPro"/>
</dbReference>
<dbReference type="Pfam" id="PF04082">
    <property type="entry name" value="Fungal_trans"/>
    <property type="match status" value="1"/>
</dbReference>
<name>A0AB34FPK2_9HYPO</name>
<keyword evidence="3" id="KW-0539">Nucleus</keyword>
<evidence type="ECO:0000313" key="5">
    <source>
        <dbReference type="EMBL" id="KAJ6441132.1"/>
    </source>
</evidence>